<organism evidence="2 3">
    <name type="scientific">Antribacter soli</name>
    <dbReference type="NCBI Taxonomy" id="2910976"/>
    <lineage>
        <taxon>Bacteria</taxon>
        <taxon>Bacillati</taxon>
        <taxon>Actinomycetota</taxon>
        <taxon>Actinomycetes</taxon>
        <taxon>Micrococcales</taxon>
        <taxon>Promicromonosporaceae</taxon>
        <taxon>Antribacter</taxon>
    </lineage>
</organism>
<evidence type="ECO:0000256" key="1">
    <source>
        <dbReference type="SAM" id="MobiDB-lite"/>
    </source>
</evidence>
<protein>
    <submittedName>
        <fullName evidence="2">Uncharacterized protein</fullName>
    </submittedName>
</protein>
<feature type="region of interest" description="Disordered" evidence="1">
    <location>
        <begin position="110"/>
        <end position="133"/>
    </location>
</feature>
<feature type="compositionally biased region" description="Low complexity" evidence="1">
    <location>
        <begin position="119"/>
        <end position="133"/>
    </location>
</feature>
<reference evidence="2" key="1">
    <citation type="submission" date="2022-01" db="EMBL/GenBank/DDBJ databases">
        <title>Antribacter sp. nov., isolated from Guizhou of China.</title>
        <authorList>
            <person name="Chengliang C."/>
            <person name="Ya Z."/>
        </authorList>
    </citation>
    <scope>NUCLEOTIDE SEQUENCE</scope>
    <source>
        <strain evidence="2">KLBMP 9083</strain>
    </source>
</reference>
<comment type="caution">
    <text evidence="2">The sequence shown here is derived from an EMBL/GenBank/DDBJ whole genome shotgun (WGS) entry which is preliminary data.</text>
</comment>
<accession>A0AA41QDZ8</accession>
<name>A0AA41QDZ8_9MICO</name>
<gene>
    <name evidence="2" type="ORF">L1785_12075</name>
</gene>
<dbReference type="RefSeq" id="WP_236089517.1">
    <property type="nucleotide sequence ID" value="NZ_JAKGSG010000034.1"/>
</dbReference>
<dbReference type="AlphaFoldDB" id="A0AA41QDZ8"/>
<dbReference type="Proteomes" id="UP001165405">
    <property type="component" value="Unassembled WGS sequence"/>
</dbReference>
<evidence type="ECO:0000313" key="2">
    <source>
        <dbReference type="EMBL" id="MCF4121720.1"/>
    </source>
</evidence>
<evidence type="ECO:0000313" key="3">
    <source>
        <dbReference type="Proteomes" id="UP001165405"/>
    </source>
</evidence>
<keyword evidence="3" id="KW-1185">Reference proteome</keyword>
<proteinExistence type="predicted"/>
<dbReference type="EMBL" id="JAKGSG010000034">
    <property type="protein sequence ID" value="MCF4121720.1"/>
    <property type="molecule type" value="Genomic_DNA"/>
</dbReference>
<sequence>MNAPSPVAVGYVCAPEGAGLDEQRDAVTEYARAEGLALAQVVTDRFDTFTISQVVQAVRYHDATVLLLPAGARLSTARPRLVHELEPDGASCVVLGHTPNAMAGGSRLTDTLPRRAAPTHAATEKVATTETVG</sequence>